<evidence type="ECO:0000313" key="4">
    <source>
        <dbReference type="Proteomes" id="UP000528185"/>
    </source>
</evidence>
<feature type="compositionally biased region" description="Polar residues" evidence="1">
    <location>
        <begin position="66"/>
        <end position="80"/>
    </location>
</feature>
<dbReference type="AlphaFoldDB" id="A0AAN1ZZG3"/>
<reference evidence="3 4" key="1">
    <citation type="submission" date="2020-06" db="EMBL/GenBank/DDBJ databases">
        <authorList>
            <person name="De Coninck B."/>
            <person name="Ibrahim H."/>
        </authorList>
    </citation>
    <scope>NUCLEOTIDE SEQUENCE [LARGE SCALE GENOMIC DNA]</scope>
    <source>
        <strain evidence="3">Ag_rhizogenes_K599</strain>
    </source>
</reference>
<accession>A0AAN1ZZG3</accession>
<evidence type="ECO:0008006" key="5">
    <source>
        <dbReference type="Google" id="ProtNLM"/>
    </source>
</evidence>
<gene>
    <name evidence="3" type="ORF">AGRHK599_LOCUS67</name>
</gene>
<dbReference type="RefSeq" id="WP_236771663.1">
    <property type="nucleotide sequence ID" value="NZ_CAICSX020000001.1"/>
</dbReference>
<dbReference type="Pfam" id="PF06059">
    <property type="entry name" value="DUF930"/>
    <property type="match status" value="1"/>
</dbReference>
<keyword evidence="2" id="KW-0472">Membrane</keyword>
<feature type="transmembrane region" description="Helical" evidence="2">
    <location>
        <begin position="12"/>
        <end position="34"/>
    </location>
</feature>
<name>A0AAN1ZZG3_RHIRH</name>
<keyword evidence="2" id="KW-0812">Transmembrane</keyword>
<dbReference type="EMBL" id="CAICSX020000001">
    <property type="protein sequence ID" value="CAD0210057.1"/>
    <property type="molecule type" value="Genomic_DNA"/>
</dbReference>
<keyword evidence="2" id="KW-1133">Transmembrane helix</keyword>
<feature type="region of interest" description="Disordered" evidence="1">
    <location>
        <begin position="56"/>
        <end position="91"/>
    </location>
</feature>
<protein>
    <recommendedName>
        <fullName evidence="5">DUF930 domain-containing protein</fullName>
    </recommendedName>
</protein>
<sequence length="234" mass="25717">MQGAARAKDQLSGWSFGASALLHVLAYAVIFLLADRPQLKPPQEQSVNVEIVTLPPPVEERHEPPQQVSPSETRAASQENEPGDRADTSTIPQVALPHDEMPAMVKPSHMLSEKVLDDPRSRNARKELAALAPADQIEQLCGLEAMAQVGEWSKKLLPDRVVAYAMEDPKMVGNAFSADGAALHSKRDWFKLQFKCELTPDHKKVAAFEFLIGDPIPRKDWADHSLSDEGGSLD</sequence>
<evidence type="ECO:0000256" key="2">
    <source>
        <dbReference type="SAM" id="Phobius"/>
    </source>
</evidence>
<dbReference type="InterPro" id="IPR009273">
    <property type="entry name" value="DUF930"/>
</dbReference>
<organism evidence="3 4">
    <name type="scientific">Rhizobium rhizogenes</name>
    <name type="common">Agrobacterium rhizogenes</name>
    <dbReference type="NCBI Taxonomy" id="359"/>
    <lineage>
        <taxon>Bacteria</taxon>
        <taxon>Pseudomonadati</taxon>
        <taxon>Pseudomonadota</taxon>
        <taxon>Alphaproteobacteria</taxon>
        <taxon>Hyphomicrobiales</taxon>
        <taxon>Rhizobiaceae</taxon>
        <taxon>Rhizobium/Agrobacterium group</taxon>
        <taxon>Rhizobium</taxon>
    </lineage>
</organism>
<proteinExistence type="predicted"/>
<evidence type="ECO:0000256" key="1">
    <source>
        <dbReference type="SAM" id="MobiDB-lite"/>
    </source>
</evidence>
<comment type="caution">
    <text evidence="3">The sequence shown here is derived from an EMBL/GenBank/DDBJ whole genome shotgun (WGS) entry which is preliminary data.</text>
</comment>
<dbReference type="Proteomes" id="UP000528185">
    <property type="component" value="Unassembled WGS sequence"/>
</dbReference>
<evidence type="ECO:0000313" key="3">
    <source>
        <dbReference type="EMBL" id="CAD0210057.1"/>
    </source>
</evidence>